<sequence length="75" mass="7700">MNTLPVTLGQHQLIARQAIPGQSGLFTGMALRVKHNGALADATAEGVIQIFSPVGVAAIAPAQGVAVLVSVNFFF</sequence>
<proteinExistence type="predicted"/>
<dbReference type="EMBL" id="QZWH01000042">
    <property type="protein sequence ID" value="RJT20239.1"/>
    <property type="molecule type" value="Genomic_DNA"/>
</dbReference>
<protein>
    <submittedName>
        <fullName evidence="1">Uncharacterized protein</fullName>
    </submittedName>
</protein>
<reference evidence="1 2" key="1">
    <citation type="submission" date="2018-09" db="EMBL/GenBank/DDBJ databases">
        <title>Draft genome sequence of Buttiauxella izardii CCUG 35510T.</title>
        <authorList>
            <person name="Salva-Serra F."/>
            <person name="Marathe N."/>
            <person name="Moore E."/>
            <person name="Stadler-Svensson L."/>
            <person name="Engstrom-Jakobsson H."/>
        </authorList>
    </citation>
    <scope>NUCLEOTIDE SEQUENCE [LARGE SCALE GENOMIC DNA]</scope>
    <source>
        <strain evidence="1 2">CCUG 35510</strain>
    </source>
</reference>
<evidence type="ECO:0000313" key="2">
    <source>
        <dbReference type="Proteomes" id="UP000276295"/>
    </source>
</evidence>
<accession>A0A3A5JP57</accession>
<organism evidence="1 2">
    <name type="scientific">Buttiauxella izardii</name>
    <dbReference type="NCBI Taxonomy" id="82991"/>
    <lineage>
        <taxon>Bacteria</taxon>
        <taxon>Pseudomonadati</taxon>
        <taxon>Pseudomonadota</taxon>
        <taxon>Gammaproteobacteria</taxon>
        <taxon>Enterobacterales</taxon>
        <taxon>Enterobacteriaceae</taxon>
        <taxon>Buttiauxella</taxon>
    </lineage>
</organism>
<keyword evidence="2" id="KW-1185">Reference proteome</keyword>
<comment type="caution">
    <text evidence="1">The sequence shown here is derived from an EMBL/GenBank/DDBJ whole genome shotgun (WGS) entry which is preliminary data.</text>
</comment>
<name>A0A3A5JP57_9ENTR</name>
<gene>
    <name evidence="1" type="ORF">D6029_17040</name>
</gene>
<dbReference type="Proteomes" id="UP000276295">
    <property type="component" value="Unassembled WGS sequence"/>
</dbReference>
<dbReference type="AlphaFoldDB" id="A0A3A5JP57"/>
<evidence type="ECO:0000313" key="1">
    <source>
        <dbReference type="EMBL" id="RJT20239.1"/>
    </source>
</evidence>